<feature type="compositionally biased region" description="Basic and acidic residues" evidence="1">
    <location>
        <begin position="1"/>
        <end position="11"/>
    </location>
</feature>
<reference evidence="2" key="1">
    <citation type="submission" date="2023-04" db="EMBL/GenBank/DDBJ databases">
        <title>Phytophthora fragariaefolia NBRC 109709.</title>
        <authorList>
            <person name="Ichikawa N."/>
            <person name="Sato H."/>
            <person name="Tonouchi N."/>
        </authorList>
    </citation>
    <scope>NUCLEOTIDE SEQUENCE</scope>
    <source>
        <strain evidence="2">NBRC 109709</strain>
    </source>
</reference>
<gene>
    <name evidence="2" type="ORF">Pfra01_002720200</name>
</gene>
<name>A0A9W6YGH7_9STRA</name>
<feature type="region of interest" description="Disordered" evidence="1">
    <location>
        <begin position="1"/>
        <end position="54"/>
    </location>
</feature>
<evidence type="ECO:0000313" key="3">
    <source>
        <dbReference type="Proteomes" id="UP001165121"/>
    </source>
</evidence>
<accession>A0A9W6YGH7</accession>
<dbReference type="AlphaFoldDB" id="A0A9W6YGH7"/>
<proteinExistence type="predicted"/>
<organism evidence="2 3">
    <name type="scientific">Phytophthora fragariaefolia</name>
    <dbReference type="NCBI Taxonomy" id="1490495"/>
    <lineage>
        <taxon>Eukaryota</taxon>
        <taxon>Sar</taxon>
        <taxon>Stramenopiles</taxon>
        <taxon>Oomycota</taxon>
        <taxon>Peronosporomycetes</taxon>
        <taxon>Peronosporales</taxon>
        <taxon>Peronosporaceae</taxon>
        <taxon>Phytophthora</taxon>
    </lineage>
</organism>
<comment type="caution">
    <text evidence="2">The sequence shown here is derived from an EMBL/GenBank/DDBJ whole genome shotgun (WGS) entry which is preliminary data.</text>
</comment>
<keyword evidence="3" id="KW-1185">Reference proteome</keyword>
<evidence type="ECO:0000256" key="1">
    <source>
        <dbReference type="SAM" id="MobiDB-lite"/>
    </source>
</evidence>
<evidence type="ECO:0000313" key="2">
    <source>
        <dbReference type="EMBL" id="GMF62352.1"/>
    </source>
</evidence>
<feature type="region of interest" description="Disordered" evidence="1">
    <location>
        <begin position="68"/>
        <end position="92"/>
    </location>
</feature>
<protein>
    <submittedName>
        <fullName evidence="2">Unnamed protein product</fullName>
    </submittedName>
</protein>
<dbReference type="EMBL" id="BSXT01006326">
    <property type="protein sequence ID" value="GMF62352.1"/>
    <property type="molecule type" value="Genomic_DNA"/>
</dbReference>
<sequence length="161" mass="18310">MDKDLLRKEQQLYDEWLERQPPAVEKQPYFPPPQSSRGGHPTRRNKQKTRDHPVGVLRVIRPRLRRLRNANNGGPNRVRRSGRTVVKASAETERASRTFSRVADAVVSSAESVGDGFKTTKITFRGNPPDRGRRLDEIEVSDELLDADPEKNRSSVVKTLT</sequence>
<dbReference type="Proteomes" id="UP001165121">
    <property type="component" value="Unassembled WGS sequence"/>
</dbReference>